<gene>
    <name evidence="4" type="ORF">PV07_06455</name>
</gene>
<name>A0A0D1ZFM7_9EURO</name>
<dbReference type="HOGENOM" id="CLU_009988_3_1_1"/>
<organism evidence="4 5">
    <name type="scientific">Cladophialophora immunda</name>
    <dbReference type="NCBI Taxonomy" id="569365"/>
    <lineage>
        <taxon>Eukaryota</taxon>
        <taxon>Fungi</taxon>
        <taxon>Dikarya</taxon>
        <taxon>Ascomycota</taxon>
        <taxon>Pezizomycotina</taxon>
        <taxon>Eurotiomycetes</taxon>
        <taxon>Chaetothyriomycetidae</taxon>
        <taxon>Chaetothyriales</taxon>
        <taxon>Herpotrichiellaceae</taxon>
        <taxon>Cladophialophora</taxon>
    </lineage>
</organism>
<keyword evidence="5" id="KW-1185">Reference proteome</keyword>
<feature type="domain" description="Peptidase A1" evidence="3">
    <location>
        <begin position="25"/>
        <end position="369"/>
    </location>
</feature>
<dbReference type="AlphaFoldDB" id="A0A0D1ZFM7"/>
<evidence type="ECO:0000259" key="3">
    <source>
        <dbReference type="PROSITE" id="PS51767"/>
    </source>
</evidence>
<evidence type="ECO:0000313" key="4">
    <source>
        <dbReference type="EMBL" id="KIW26636.1"/>
    </source>
</evidence>
<dbReference type="GeneID" id="27345649"/>
<feature type="region of interest" description="Disordered" evidence="1">
    <location>
        <begin position="493"/>
        <end position="576"/>
    </location>
</feature>
<dbReference type="OrthoDB" id="4074350at2759"/>
<feature type="transmembrane region" description="Helical" evidence="2">
    <location>
        <begin position="406"/>
        <end position="431"/>
    </location>
</feature>
<sequence length="576" mass="61843">MSRIPPQSHYNRATLGKDGDDGEWSSFAVQIGTPPQVVRLLPSITGNTIWTVWSYACEGSTLLDCPAARGGVFNMSASTTWEAEGNYSLPLSPQHYLPYSGAAALGSENVTFGWPEQSGESLYNQLIFAYATEDFYVGSIGLSPEPTNISSFNNPIPSVTGALRQGGLIPSISWSYLAGASYYSFPIMAFGSLTFGGYDASRLNINANLTLAGGSDQYRPLLLGVESITSGDTEMLPEPIITALDSITTQVWLPMAACQAFEVAFGLVWNETYELYLLSENQHSALVTKNASVTFTLSTGVSNSTKRLNITLPYAAFDLKASPPLAGDGTYFYFPLKRAANETQYTLGRVILQEIYIIANYEWGYITLYEAVYPESSVSPDIITICAQNETTCINPPSTATNSRKLSAGATAGIVIGAALVLIAVGAVLWFKCFKKPKTKRPLSDAGGGSICETTSEVVSPVGVAEKPELDGRVIGSPRSELEGYYKHDRAASVEDSGYTSASQRGGTSSSGGLLSPSSERGRNEPSESGGREVRQFGVEEVHELPAETRASTRPSELMGSLPRHELPSSTRWPRG</sequence>
<keyword evidence="2" id="KW-1133">Transmembrane helix</keyword>
<evidence type="ECO:0000256" key="1">
    <source>
        <dbReference type="SAM" id="MobiDB-lite"/>
    </source>
</evidence>
<dbReference type="Gene3D" id="2.40.70.10">
    <property type="entry name" value="Acid Proteases"/>
    <property type="match status" value="2"/>
</dbReference>
<accession>A0A0D1ZFM7</accession>
<protein>
    <recommendedName>
        <fullName evidence="3">Peptidase A1 domain-containing protein</fullName>
    </recommendedName>
</protein>
<evidence type="ECO:0000313" key="5">
    <source>
        <dbReference type="Proteomes" id="UP000054466"/>
    </source>
</evidence>
<dbReference type="STRING" id="569365.A0A0D1ZFM7"/>
<feature type="compositionally biased region" description="Basic and acidic residues" evidence="1">
    <location>
        <begin position="520"/>
        <end position="547"/>
    </location>
</feature>
<dbReference type="PROSITE" id="PS51767">
    <property type="entry name" value="PEPTIDASE_A1"/>
    <property type="match status" value="1"/>
</dbReference>
<dbReference type="InterPro" id="IPR021109">
    <property type="entry name" value="Peptidase_aspartic_dom_sf"/>
</dbReference>
<proteinExistence type="predicted"/>
<dbReference type="Proteomes" id="UP000054466">
    <property type="component" value="Unassembled WGS sequence"/>
</dbReference>
<evidence type="ECO:0000256" key="2">
    <source>
        <dbReference type="SAM" id="Phobius"/>
    </source>
</evidence>
<dbReference type="SUPFAM" id="SSF50630">
    <property type="entry name" value="Acid proteases"/>
    <property type="match status" value="1"/>
</dbReference>
<reference evidence="4 5" key="1">
    <citation type="submission" date="2015-01" db="EMBL/GenBank/DDBJ databases">
        <title>The Genome Sequence of Cladophialophora immunda CBS83496.</title>
        <authorList>
            <consortium name="The Broad Institute Genomics Platform"/>
            <person name="Cuomo C."/>
            <person name="de Hoog S."/>
            <person name="Gorbushina A."/>
            <person name="Stielow B."/>
            <person name="Teixiera M."/>
            <person name="Abouelleil A."/>
            <person name="Chapman S.B."/>
            <person name="Priest M."/>
            <person name="Young S.K."/>
            <person name="Wortman J."/>
            <person name="Nusbaum C."/>
            <person name="Birren B."/>
        </authorList>
    </citation>
    <scope>NUCLEOTIDE SEQUENCE [LARGE SCALE GENOMIC DNA]</scope>
    <source>
        <strain evidence="4 5">CBS 83496</strain>
    </source>
</reference>
<feature type="compositionally biased region" description="Low complexity" evidence="1">
    <location>
        <begin position="501"/>
        <end position="519"/>
    </location>
</feature>
<keyword evidence="2" id="KW-0812">Transmembrane</keyword>
<dbReference type="RefSeq" id="XP_016246852.1">
    <property type="nucleotide sequence ID" value="XM_016393433.1"/>
</dbReference>
<dbReference type="VEuPathDB" id="FungiDB:PV07_06455"/>
<dbReference type="EMBL" id="KN847043">
    <property type="protein sequence ID" value="KIW26636.1"/>
    <property type="molecule type" value="Genomic_DNA"/>
</dbReference>
<dbReference type="InterPro" id="IPR033121">
    <property type="entry name" value="PEPTIDASE_A1"/>
</dbReference>
<keyword evidence="2" id="KW-0472">Membrane</keyword>